<reference evidence="2 3" key="1">
    <citation type="submission" date="2018-07" db="EMBL/GenBank/DDBJ databases">
        <title>Genomic Encyclopedia of Type Strains, Phase III (KMG-III): the genomes of soil and plant-associated and newly described type strains.</title>
        <authorList>
            <person name="Whitman W."/>
        </authorList>
    </citation>
    <scope>NUCLEOTIDE SEQUENCE [LARGE SCALE GENOMIC DNA]</scope>
    <source>
        <strain evidence="2 3">CECT 7948</strain>
    </source>
</reference>
<proteinExistence type="predicted"/>
<sequence length="261" mass="29765">MTQKIKNIFVAFLLLLSMQLSFSQAFSHEVGIIAGPIVYQSDFGERYDFETNSGNIGFGIGLVYYMNFEYLSGYYSYSRSNFFTKHFKVRAELSWNKTGLDHYGIWVDEDRTSTSADKLRAHSGEAQNFDLGAQLEFYPMSLRNFSRGGDKFAPFVSLGAHYVFYSPSVTTTYGDQNINNINNFYPSWEPGSIDVEAGSTWSVVGSVGVRYNLSAISNLMVDLRIQRFFNDKTDGLDHQLESNKTNDWLAWLNVGYIFMFD</sequence>
<accession>A0A3D9MB35</accession>
<dbReference type="NCBIfam" id="NF047659">
    <property type="entry name" value="THC0290_0291_fam"/>
    <property type="match status" value="1"/>
</dbReference>
<dbReference type="AlphaFoldDB" id="A0A3D9MB35"/>
<evidence type="ECO:0000313" key="2">
    <source>
        <dbReference type="EMBL" id="REE17041.1"/>
    </source>
</evidence>
<dbReference type="EMBL" id="QREI01000005">
    <property type="protein sequence ID" value="REE17041.1"/>
    <property type="molecule type" value="Genomic_DNA"/>
</dbReference>
<gene>
    <name evidence="2" type="ORF">DFQ09_105255</name>
</gene>
<evidence type="ECO:0000256" key="1">
    <source>
        <dbReference type="SAM" id="SignalP"/>
    </source>
</evidence>
<feature type="chain" id="PRO_5017818710" description="Outer membrane protein with beta-barrel domain" evidence="1">
    <location>
        <begin position="26"/>
        <end position="261"/>
    </location>
</feature>
<dbReference type="Proteomes" id="UP000256919">
    <property type="component" value="Unassembled WGS sequence"/>
</dbReference>
<name>A0A3D9MB35_9FLAO</name>
<dbReference type="RefSeq" id="WP_115810830.1">
    <property type="nucleotide sequence ID" value="NZ_JABFDI010000008.1"/>
</dbReference>
<organism evidence="2 3">
    <name type="scientific">Winogradskyella pacifica</name>
    <dbReference type="NCBI Taxonomy" id="664642"/>
    <lineage>
        <taxon>Bacteria</taxon>
        <taxon>Pseudomonadati</taxon>
        <taxon>Bacteroidota</taxon>
        <taxon>Flavobacteriia</taxon>
        <taxon>Flavobacteriales</taxon>
        <taxon>Flavobacteriaceae</taxon>
        <taxon>Winogradskyella</taxon>
    </lineage>
</organism>
<dbReference type="Gene3D" id="2.40.160.20">
    <property type="match status" value="1"/>
</dbReference>
<protein>
    <recommendedName>
        <fullName evidence="4">Outer membrane protein with beta-barrel domain</fullName>
    </recommendedName>
</protein>
<keyword evidence="3" id="KW-1185">Reference proteome</keyword>
<feature type="signal peptide" evidence="1">
    <location>
        <begin position="1"/>
        <end position="25"/>
    </location>
</feature>
<evidence type="ECO:0000313" key="3">
    <source>
        <dbReference type="Proteomes" id="UP000256919"/>
    </source>
</evidence>
<keyword evidence="1" id="KW-0732">Signal</keyword>
<comment type="caution">
    <text evidence="2">The sequence shown here is derived from an EMBL/GenBank/DDBJ whole genome shotgun (WGS) entry which is preliminary data.</text>
</comment>
<dbReference type="OrthoDB" id="1142271at2"/>
<evidence type="ECO:0008006" key="4">
    <source>
        <dbReference type="Google" id="ProtNLM"/>
    </source>
</evidence>